<dbReference type="Proteomes" id="UP001596157">
    <property type="component" value="Unassembled WGS sequence"/>
</dbReference>
<dbReference type="InterPro" id="IPR011009">
    <property type="entry name" value="Kinase-like_dom_sf"/>
</dbReference>
<evidence type="ECO:0000313" key="3">
    <source>
        <dbReference type="Proteomes" id="UP001596157"/>
    </source>
</evidence>
<sequence length="279" mass="29332">MTVDASALTWAETVLGRPVAGVRSLRAQGSPWLLDLDGGDQPTAVLHTGRPPADLRTQAAALLAAAERGVPAPRLLGQDPSGLLLTTTLPGGSHLSAPPTVPRLRAMGAALRLLSSVRMDPTPELPLRARAIEGEEFVPSPLQRAAEAALAALPPPSGPTVLVHGDLWTGNTMWIGDELTGFIDWDCAGVGHIGLDLGSLRCDAAIQVGRAAERHVLHGWGEPVADLARWDVLAALSTPADLALWIPIIHDQGRTDLDAATANARRDEFLERAMANLAP</sequence>
<evidence type="ECO:0000259" key="1">
    <source>
        <dbReference type="Pfam" id="PF01636"/>
    </source>
</evidence>
<feature type="domain" description="Aminoglycoside phosphotransferase" evidence="1">
    <location>
        <begin position="47"/>
        <end position="229"/>
    </location>
</feature>
<proteinExistence type="predicted"/>
<dbReference type="EMBL" id="JBHSKF010000001">
    <property type="protein sequence ID" value="MFC5285607.1"/>
    <property type="molecule type" value="Genomic_DNA"/>
</dbReference>
<dbReference type="InterPro" id="IPR002575">
    <property type="entry name" value="Aminoglycoside_PTrfase"/>
</dbReference>
<dbReference type="Pfam" id="PF01636">
    <property type="entry name" value="APH"/>
    <property type="match status" value="1"/>
</dbReference>
<comment type="caution">
    <text evidence="2">The sequence shown here is derived from an EMBL/GenBank/DDBJ whole genome shotgun (WGS) entry which is preliminary data.</text>
</comment>
<evidence type="ECO:0000313" key="2">
    <source>
        <dbReference type="EMBL" id="MFC5285607.1"/>
    </source>
</evidence>
<dbReference type="Gene3D" id="3.90.1200.10">
    <property type="match status" value="1"/>
</dbReference>
<dbReference type="SUPFAM" id="SSF56112">
    <property type="entry name" value="Protein kinase-like (PK-like)"/>
    <property type="match status" value="1"/>
</dbReference>
<name>A0ABW0EF71_9PSEU</name>
<protein>
    <submittedName>
        <fullName evidence="2">Phosphotransferase</fullName>
    </submittedName>
</protein>
<gene>
    <name evidence="2" type="ORF">ACFPM7_00960</name>
</gene>
<reference evidence="3" key="1">
    <citation type="journal article" date="2019" name="Int. J. Syst. Evol. Microbiol.">
        <title>The Global Catalogue of Microorganisms (GCM) 10K type strain sequencing project: providing services to taxonomists for standard genome sequencing and annotation.</title>
        <authorList>
            <consortium name="The Broad Institute Genomics Platform"/>
            <consortium name="The Broad Institute Genome Sequencing Center for Infectious Disease"/>
            <person name="Wu L."/>
            <person name="Ma J."/>
        </authorList>
    </citation>
    <scope>NUCLEOTIDE SEQUENCE [LARGE SCALE GENOMIC DNA]</scope>
    <source>
        <strain evidence="3">CCUG 59778</strain>
    </source>
</reference>
<organism evidence="2 3">
    <name type="scientific">Actinokineospora guangxiensis</name>
    <dbReference type="NCBI Taxonomy" id="1490288"/>
    <lineage>
        <taxon>Bacteria</taxon>
        <taxon>Bacillati</taxon>
        <taxon>Actinomycetota</taxon>
        <taxon>Actinomycetes</taxon>
        <taxon>Pseudonocardiales</taxon>
        <taxon>Pseudonocardiaceae</taxon>
        <taxon>Actinokineospora</taxon>
    </lineage>
</organism>
<dbReference type="RefSeq" id="WP_378242691.1">
    <property type="nucleotide sequence ID" value="NZ_JBHSKF010000001.1"/>
</dbReference>
<accession>A0ABW0EF71</accession>
<keyword evidence="3" id="KW-1185">Reference proteome</keyword>